<protein>
    <recommendedName>
        <fullName evidence="6">Ig-like domain-containing protein</fullName>
    </recommendedName>
</protein>
<dbReference type="InterPro" id="IPR003597">
    <property type="entry name" value="Ig_C1-set"/>
</dbReference>
<dbReference type="GO" id="GO:0098609">
    <property type="term" value="P:cell-cell adhesion"/>
    <property type="evidence" value="ECO:0007669"/>
    <property type="project" value="TreeGrafter"/>
</dbReference>
<feature type="domain" description="Ig-like" evidence="6">
    <location>
        <begin position="93"/>
        <end position="177"/>
    </location>
</feature>
<dbReference type="EMBL" id="JARKIK010000016">
    <property type="protein sequence ID" value="KAK8746805.1"/>
    <property type="molecule type" value="Genomic_DNA"/>
</dbReference>
<evidence type="ECO:0000256" key="3">
    <source>
        <dbReference type="ARBA" id="ARBA00023157"/>
    </source>
</evidence>
<dbReference type="GO" id="GO:0005886">
    <property type="term" value="C:plasma membrane"/>
    <property type="evidence" value="ECO:0007669"/>
    <property type="project" value="TreeGrafter"/>
</dbReference>
<dbReference type="AlphaFoldDB" id="A0AAW0XQG1"/>
<dbReference type="InterPro" id="IPR007110">
    <property type="entry name" value="Ig-like_dom"/>
</dbReference>
<dbReference type="SUPFAM" id="SSF48726">
    <property type="entry name" value="Immunoglobulin"/>
    <property type="match status" value="5"/>
</dbReference>
<evidence type="ECO:0000313" key="8">
    <source>
        <dbReference type="Proteomes" id="UP001445076"/>
    </source>
</evidence>
<dbReference type="InterPro" id="IPR036179">
    <property type="entry name" value="Ig-like_dom_sf"/>
</dbReference>
<keyword evidence="5" id="KW-0393">Immunoglobulin domain</keyword>
<comment type="subcellular location">
    <subcellularLocation>
        <location evidence="1">Membrane</location>
        <topology evidence="1">Single-pass type I membrane protein</topology>
    </subcellularLocation>
</comment>
<evidence type="ECO:0000259" key="6">
    <source>
        <dbReference type="PROSITE" id="PS50835"/>
    </source>
</evidence>
<reference evidence="7 8" key="1">
    <citation type="journal article" date="2024" name="BMC Genomics">
        <title>Genome assembly of redclaw crayfish (Cherax quadricarinatus) provides insights into its immune adaptation and hypoxia tolerance.</title>
        <authorList>
            <person name="Liu Z."/>
            <person name="Zheng J."/>
            <person name="Li H."/>
            <person name="Fang K."/>
            <person name="Wang S."/>
            <person name="He J."/>
            <person name="Zhou D."/>
            <person name="Weng S."/>
            <person name="Chi M."/>
            <person name="Gu Z."/>
            <person name="He J."/>
            <person name="Li F."/>
            <person name="Wang M."/>
        </authorList>
    </citation>
    <scope>NUCLEOTIDE SEQUENCE [LARGE SCALE GENOMIC DNA]</scope>
    <source>
        <strain evidence="7">ZL_2023a</strain>
    </source>
</reference>
<dbReference type="Pfam" id="PF08205">
    <property type="entry name" value="C2-set_2"/>
    <property type="match status" value="3"/>
</dbReference>
<dbReference type="InterPro" id="IPR013162">
    <property type="entry name" value="CD80_C2-set"/>
</dbReference>
<dbReference type="InterPro" id="IPR003006">
    <property type="entry name" value="Ig/MHC_CS"/>
</dbReference>
<dbReference type="Proteomes" id="UP001445076">
    <property type="component" value="Unassembled WGS sequence"/>
</dbReference>
<feature type="non-terminal residue" evidence="7">
    <location>
        <position position="422"/>
    </location>
</feature>
<keyword evidence="2" id="KW-0472">Membrane</keyword>
<feature type="domain" description="Ig-like" evidence="6">
    <location>
        <begin position="384"/>
        <end position="422"/>
    </location>
</feature>
<dbReference type="PANTHER" id="PTHR11640">
    <property type="entry name" value="NEPHRIN"/>
    <property type="match status" value="1"/>
</dbReference>
<feature type="non-terminal residue" evidence="7">
    <location>
        <position position="1"/>
    </location>
</feature>
<accession>A0AAW0XQG1</accession>
<dbReference type="InterPro" id="IPR003599">
    <property type="entry name" value="Ig_sub"/>
</dbReference>
<dbReference type="InterPro" id="IPR013783">
    <property type="entry name" value="Ig-like_fold"/>
</dbReference>
<sequence length="422" mass="46102">GEEVTLECKVEDAKPVAEVKWYKNDQELHLETRVDVTEDSTKRRRHNLLSKLTLRLTPADDGSHYSCHAHHPALNTPMKATVKVSVQYPPGPPVITGYTAGEAIRAGEERTLTCRSRGGNPPGRVVWYRNNANIDSTYRPTGGESVNEYKFIVDSSDNGAVYTCEVGNNLTEKPLLSSVKLDVQFPPDKVMVSGPEESRVGENVTLTCFVDNSNPPAEVSWVVDGQPKQESSTRHERASPGGWHTISKLALAVPPVDRDMMFTCHATNQALGETKVDTFMLSVLRPPQPPILHGYSEGSGIRVGSLQRITCVSRGGNPPAHLQWYRNGQKIPSQKHSIDDESSAEMEILAEPQDNGAQYRCEAHNAAASSPVSVSTTLVVHFPPETVKITGSPRQLRAGTQAILTCEAGSSNPPAVITWLRD</sequence>
<dbReference type="GO" id="GO:0050839">
    <property type="term" value="F:cell adhesion molecule binding"/>
    <property type="evidence" value="ECO:0007669"/>
    <property type="project" value="TreeGrafter"/>
</dbReference>
<organism evidence="7 8">
    <name type="scientific">Cherax quadricarinatus</name>
    <name type="common">Australian red claw crayfish</name>
    <dbReference type="NCBI Taxonomy" id="27406"/>
    <lineage>
        <taxon>Eukaryota</taxon>
        <taxon>Metazoa</taxon>
        <taxon>Ecdysozoa</taxon>
        <taxon>Arthropoda</taxon>
        <taxon>Crustacea</taxon>
        <taxon>Multicrustacea</taxon>
        <taxon>Malacostraca</taxon>
        <taxon>Eumalacostraca</taxon>
        <taxon>Eucarida</taxon>
        <taxon>Decapoda</taxon>
        <taxon>Pleocyemata</taxon>
        <taxon>Astacidea</taxon>
        <taxon>Parastacoidea</taxon>
        <taxon>Parastacidae</taxon>
        <taxon>Cherax</taxon>
    </lineage>
</organism>
<gene>
    <name evidence="7" type="ORF">OTU49_016823</name>
</gene>
<dbReference type="PROSITE" id="PS00290">
    <property type="entry name" value="IG_MHC"/>
    <property type="match status" value="1"/>
</dbReference>
<evidence type="ECO:0000313" key="7">
    <source>
        <dbReference type="EMBL" id="KAK8746805.1"/>
    </source>
</evidence>
<keyword evidence="8" id="KW-1185">Reference proteome</keyword>
<dbReference type="GO" id="GO:0005911">
    <property type="term" value="C:cell-cell junction"/>
    <property type="evidence" value="ECO:0007669"/>
    <property type="project" value="TreeGrafter"/>
</dbReference>
<dbReference type="Pfam" id="PF13927">
    <property type="entry name" value="Ig_3"/>
    <property type="match status" value="1"/>
</dbReference>
<dbReference type="Gene3D" id="2.60.40.10">
    <property type="entry name" value="Immunoglobulins"/>
    <property type="match status" value="5"/>
</dbReference>
<dbReference type="SMART" id="SM00407">
    <property type="entry name" value="IGc1"/>
    <property type="match status" value="2"/>
</dbReference>
<dbReference type="InterPro" id="IPR003598">
    <property type="entry name" value="Ig_sub2"/>
</dbReference>
<keyword evidence="3" id="KW-1015">Disulfide bond</keyword>
<evidence type="ECO:0000256" key="4">
    <source>
        <dbReference type="ARBA" id="ARBA00023180"/>
    </source>
</evidence>
<dbReference type="FunFam" id="2.60.40.10:FF:000405">
    <property type="entry name" value="nephrin isoform X1"/>
    <property type="match status" value="1"/>
</dbReference>
<feature type="domain" description="Ig-like" evidence="6">
    <location>
        <begin position="1"/>
        <end position="85"/>
    </location>
</feature>
<feature type="domain" description="Ig-like" evidence="6">
    <location>
        <begin position="289"/>
        <end position="375"/>
    </location>
</feature>
<dbReference type="SMART" id="SM00408">
    <property type="entry name" value="IGc2"/>
    <property type="match status" value="4"/>
</dbReference>
<proteinExistence type="predicted"/>
<evidence type="ECO:0000256" key="1">
    <source>
        <dbReference type="ARBA" id="ARBA00004479"/>
    </source>
</evidence>
<evidence type="ECO:0000256" key="5">
    <source>
        <dbReference type="ARBA" id="ARBA00023319"/>
    </source>
</evidence>
<dbReference type="InterPro" id="IPR051275">
    <property type="entry name" value="Cell_adhesion_signaling"/>
</dbReference>
<evidence type="ECO:0000256" key="2">
    <source>
        <dbReference type="ARBA" id="ARBA00023136"/>
    </source>
</evidence>
<dbReference type="PROSITE" id="PS50835">
    <property type="entry name" value="IG_LIKE"/>
    <property type="match status" value="5"/>
</dbReference>
<comment type="caution">
    <text evidence="7">The sequence shown here is derived from an EMBL/GenBank/DDBJ whole genome shotgun (WGS) entry which is preliminary data.</text>
</comment>
<dbReference type="PANTHER" id="PTHR11640:SF136">
    <property type="entry name" value="NEPHRIN"/>
    <property type="match status" value="1"/>
</dbReference>
<dbReference type="SMART" id="SM00409">
    <property type="entry name" value="IG"/>
    <property type="match status" value="4"/>
</dbReference>
<keyword evidence="4" id="KW-0325">Glycoprotein</keyword>
<name>A0AAW0XQG1_CHEQU</name>
<feature type="domain" description="Ig-like" evidence="6">
    <location>
        <begin position="187"/>
        <end position="282"/>
    </location>
</feature>